<dbReference type="EC" id="2.7.13.3" evidence="2"/>
<dbReference type="NCBIfam" id="TIGR00229">
    <property type="entry name" value="sensory_box"/>
    <property type="match status" value="3"/>
</dbReference>
<feature type="transmembrane region" description="Helical" evidence="6">
    <location>
        <begin position="70"/>
        <end position="93"/>
    </location>
</feature>
<dbReference type="InterPro" id="IPR036890">
    <property type="entry name" value="HATPase_C_sf"/>
</dbReference>
<dbReference type="Pfam" id="PF02518">
    <property type="entry name" value="HATPase_c"/>
    <property type="match status" value="1"/>
</dbReference>
<gene>
    <name evidence="10" type="ORF">MZO42_00175</name>
</gene>
<feature type="domain" description="PAS" evidence="8">
    <location>
        <begin position="520"/>
        <end position="590"/>
    </location>
</feature>
<dbReference type="PANTHER" id="PTHR43304:SF1">
    <property type="entry name" value="PAC DOMAIN-CONTAINING PROTEIN"/>
    <property type="match status" value="1"/>
</dbReference>
<evidence type="ECO:0000313" key="10">
    <source>
        <dbReference type="EMBL" id="MDT8757101.1"/>
    </source>
</evidence>
<dbReference type="EMBL" id="JALMLT010000001">
    <property type="protein sequence ID" value="MDT8757101.1"/>
    <property type="molecule type" value="Genomic_DNA"/>
</dbReference>
<dbReference type="InterPro" id="IPR013655">
    <property type="entry name" value="PAS_fold_3"/>
</dbReference>
<evidence type="ECO:0000259" key="7">
    <source>
        <dbReference type="PROSITE" id="PS50109"/>
    </source>
</evidence>
<dbReference type="InterPro" id="IPR005467">
    <property type="entry name" value="His_kinase_dom"/>
</dbReference>
<comment type="caution">
    <text evidence="10">The sequence shown here is derived from an EMBL/GenBank/DDBJ whole genome shotgun (WGS) entry which is preliminary data.</text>
</comment>
<dbReference type="InterPro" id="IPR013767">
    <property type="entry name" value="PAS_fold"/>
</dbReference>
<dbReference type="InterPro" id="IPR001610">
    <property type="entry name" value="PAC"/>
</dbReference>
<feature type="transmembrane region" description="Helical" evidence="6">
    <location>
        <begin position="242"/>
        <end position="265"/>
    </location>
</feature>
<dbReference type="InterPro" id="IPR036097">
    <property type="entry name" value="HisK_dim/P_sf"/>
</dbReference>
<feature type="transmembrane region" description="Helical" evidence="6">
    <location>
        <begin position="41"/>
        <end position="58"/>
    </location>
</feature>
<dbReference type="SMART" id="SM00387">
    <property type="entry name" value="HATPase_c"/>
    <property type="match status" value="1"/>
</dbReference>
<dbReference type="CDD" id="cd00130">
    <property type="entry name" value="PAS"/>
    <property type="match status" value="2"/>
</dbReference>
<evidence type="ECO:0000256" key="4">
    <source>
        <dbReference type="ARBA" id="ARBA00022679"/>
    </source>
</evidence>
<reference evidence="10" key="1">
    <citation type="submission" date="2022-04" db="EMBL/GenBank/DDBJ databases">
        <title>Tomato heritable bacteria conferring resistance against bacterial wilt.</title>
        <authorList>
            <person name="Yin J."/>
        </authorList>
    </citation>
    <scope>NUCLEOTIDE SEQUENCE</scope>
    <source>
        <strain evidence="10">Cra20</strain>
    </source>
</reference>
<dbReference type="CDD" id="cd00082">
    <property type="entry name" value="HisKA"/>
    <property type="match status" value="1"/>
</dbReference>
<dbReference type="InterPro" id="IPR003594">
    <property type="entry name" value="HATPase_dom"/>
</dbReference>
<feature type="transmembrane region" description="Helical" evidence="6">
    <location>
        <begin position="143"/>
        <end position="166"/>
    </location>
</feature>
<dbReference type="Gene3D" id="2.10.70.100">
    <property type="match status" value="1"/>
</dbReference>
<evidence type="ECO:0000259" key="9">
    <source>
        <dbReference type="PROSITE" id="PS50113"/>
    </source>
</evidence>
<keyword evidence="5" id="KW-0418">Kinase</keyword>
<keyword evidence="6" id="KW-1133">Transmembrane helix</keyword>
<evidence type="ECO:0000256" key="1">
    <source>
        <dbReference type="ARBA" id="ARBA00000085"/>
    </source>
</evidence>
<dbReference type="SMART" id="SM00086">
    <property type="entry name" value="PAC"/>
    <property type="match status" value="1"/>
</dbReference>
<dbReference type="InterPro" id="IPR000014">
    <property type="entry name" value="PAS"/>
</dbReference>
<dbReference type="Pfam" id="PF13426">
    <property type="entry name" value="PAS_9"/>
    <property type="match status" value="1"/>
</dbReference>
<dbReference type="Pfam" id="PF08447">
    <property type="entry name" value="PAS_3"/>
    <property type="match status" value="1"/>
</dbReference>
<accession>A0ABU3MYL1</accession>
<dbReference type="PANTHER" id="PTHR43304">
    <property type="entry name" value="PHYTOCHROME-LIKE PROTEIN CPH1"/>
    <property type="match status" value="1"/>
</dbReference>
<comment type="catalytic activity">
    <reaction evidence="1">
        <text>ATP + protein L-histidine = ADP + protein N-phospho-L-histidine.</text>
        <dbReference type="EC" id="2.7.13.3"/>
    </reaction>
</comment>
<dbReference type="SMART" id="SM00388">
    <property type="entry name" value="HisKA"/>
    <property type="match status" value="1"/>
</dbReference>
<feature type="transmembrane region" description="Helical" evidence="6">
    <location>
        <begin position="172"/>
        <end position="192"/>
    </location>
</feature>
<dbReference type="SMART" id="SM00091">
    <property type="entry name" value="PAS"/>
    <property type="match status" value="3"/>
</dbReference>
<dbReference type="Pfam" id="PF00512">
    <property type="entry name" value="HisKA"/>
    <property type="match status" value="1"/>
</dbReference>
<dbReference type="InterPro" id="IPR052162">
    <property type="entry name" value="Sensor_kinase/Photoreceptor"/>
</dbReference>
<dbReference type="Gene3D" id="1.10.287.130">
    <property type="match status" value="1"/>
</dbReference>
<dbReference type="PROSITE" id="PS50109">
    <property type="entry name" value="HIS_KIN"/>
    <property type="match status" value="1"/>
</dbReference>
<organism evidence="10">
    <name type="scientific">Sphingomonas psychrotolerans</name>
    <dbReference type="NCBI Taxonomy" id="1327635"/>
    <lineage>
        <taxon>Bacteria</taxon>
        <taxon>Pseudomonadati</taxon>
        <taxon>Pseudomonadota</taxon>
        <taxon>Alphaproteobacteria</taxon>
        <taxon>Sphingomonadales</taxon>
        <taxon>Sphingomonadaceae</taxon>
        <taxon>Sphingomonas</taxon>
    </lineage>
</organism>
<protein>
    <recommendedName>
        <fullName evidence="2">histidine kinase</fullName>
        <ecNumber evidence="2">2.7.13.3</ecNumber>
    </recommendedName>
</protein>
<keyword evidence="6" id="KW-0472">Membrane</keyword>
<dbReference type="InterPro" id="IPR004358">
    <property type="entry name" value="Sig_transdc_His_kin-like_C"/>
</dbReference>
<dbReference type="SUPFAM" id="SSF55785">
    <property type="entry name" value="PYP-like sensor domain (PAS domain)"/>
    <property type="match status" value="3"/>
</dbReference>
<proteinExistence type="predicted"/>
<dbReference type="PROSITE" id="PS50113">
    <property type="entry name" value="PAC"/>
    <property type="match status" value="1"/>
</dbReference>
<sequence length="887" mass="97022">MAKSVATGLVALAGLCSLLSLAGWLFDVPLLRGFGLDETPVWPLTAIGFLFLSLGFYASIRGHDRIASAFWLVPIAIALVSLAQTVFGFDLGVDLLLFGKLVALHDAAHPGRPGINSAVIFLLLATAGYGARVRHWFSGEASSLFVTLALGLVGVAGVLTAFSVQGSVATRFFSVSLPSAAATCTLALAYLILHSRLEWVRLLMRQTGDWRILRIVLPAAVILPILPSVLEQLAVRYTPLAPLAIEALVALANILIVAFIAYWAVIRLANDQAAMVELSEALEQTNVVLTTPEGEILHWSRGCEQLYGWSADEAVGQAKYALLRSQCRLTEAARHGRLEDGLELLEVCRDGREISVLERTQRVESPGRQPVVVLHVADVTQSLAAVEALKVSEERLAVAASAHELGIFEWDVRTGRLEWSPGTEQRLGLVPGTITDFEKWRAQVEPEDVQRILDTIARTVRDRADKFSYRYRFLQPQGGIRAVEGSARAFYDAEGNLMRTVGVILDVTEREEREAALRRREAQLRSVLETVPDAMVVIDQNATILQFSAAAEALWGYRAADVLGRSATMLVPEERRELHMASLAHFIETGTGIVGEVMKGTAEAANGRKFPIEIRTGVARSDGQTLLTCFVRNLSDQLATEERLSELSAEIAHVSRQSAMSELAADLAHELNQPLSATSNFLAAARMLIERGEGTDRVIDLLRMGSEQTQRAGEIIRRMRAFMARGEVEMRTESVERTIRDAVDLVLVGTGQFHIRVNYELDPEAPFMFADRIQVQQVLVNLLRNSMEALRTSGTQERVLTISSHRLNDEMIELAVSDSGPGIPAHVLEHLFSRFTTTKGNGGGMGIGLSISKRIIEAHGGTLRAENRPEGGASFRFTLPAVEEGLE</sequence>
<dbReference type="SUPFAM" id="SSF47384">
    <property type="entry name" value="Homodimeric domain of signal transducing histidine kinase"/>
    <property type="match status" value="1"/>
</dbReference>
<feature type="domain" description="PAS" evidence="8">
    <location>
        <begin position="274"/>
        <end position="317"/>
    </location>
</feature>
<dbReference type="InterPro" id="IPR003661">
    <property type="entry name" value="HisK_dim/P_dom"/>
</dbReference>
<feature type="domain" description="Histidine kinase" evidence="7">
    <location>
        <begin position="666"/>
        <end position="883"/>
    </location>
</feature>
<dbReference type="InterPro" id="IPR035965">
    <property type="entry name" value="PAS-like_dom_sf"/>
</dbReference>
<dbReference type="Pfam" id="PF00989">
    <property type="entry name" value="PAS"/>
    <property type="match status" value="1"/>
</dbReference>
<keyword evidence="3" id="KW-0597">Phosphoprotein</keyword>
<dbReference type="SUPFAM" id="SSF55874">
    <property type="entry name" value="ATPase domain of HSP90 chaperone/DNA topoisomerase II/histidine kinase"/>
    <property type="match status" value="1"/>
</dbReference>
<feature type="transmembrane region" description="Helical" evidence="6">
    <location>
        <begin position="212"/>
        <end position="230"/>
    </location>
</feature>
<dbReference type="Gene3D" id="3.30.565.10">
    <property type="entry name" value="Histidine kinase-like ATPase, C-terminal domain"/>
    <property type="match status" value="1"/>
</dbReference>
<feature type="domain" description="PAC" evidence="9">
    <location>
        <begin position="467"/>
        <end position="519"/>
    </location>
</feature>
<evidence type="ECO:0000256" key="3">
    <source>
        <dbReference type="ARBA" id="ARBA00022553"/>
    </source>
</evidence>
<evidence type="ECO:0000259" key="8">
    <source>
        <dbReference type="PROSITE" id="PS50112"/>
    </source>
</evidence>
<dbReference type="InterPro" id="IPR000700">
    <property type="entry name" value="PAS-assoc_C"/>
</dbReference>
<evidence type="ECO:0000256" key="5">
    <source>
        <dbReference type="ARBA" id="ARBA00022777"/>
    </source>
</evidence>
<evidence type="ECO:0000256" key="6">
    <source>
        <dbReference type="SAM" id="Phobius"/>
    </source>
</evidence>
<evidence type="ECO:0000256" key="2">
    <source>
        <dbReference type="ARBA" id="ARBA00012438"/>
    </source>
</evidence>
<feature type="transmembrane region" description="Helical" evidence="6">
    <location>
        <begin position="113"/>
        <end position="131"/>
    </location>
</feature>
<dbReference type="Gene3D" id="3.30.450.20">
    <property type="entry name" value="PAS domain"/>
    <property type="match status" value="3"/>
</dbReference>
<dbReference type="PRINTS" id="PR00344">
    <property type="entry name" value="BCTRLSENSOR"/>
</dbReference>
<name>A0ABU3MYL1_9SPHN</name>
<keyword evidence="6" id="KW-0812">Transmembrane</keyword>
<dbReference type="PROSITE" id="PS50112">
    <property type="entry name" value="PAS"/>
    <property type="match status" value="2"/>
</dbReference>
<keyword evidence="4" id="KW-0808">Transferase</keyword>